<dbReference type="InterPro" id="IPR003512">
    <property type="entry name" value="Phage_M13_G5P_DNA-bd"/>
</dbReference>
<keyword evidence="4" id="KW-0235">DNA replication</keyword>
<dbReference type="InterPro" id="IPR012340">
    <property type="entry name" value="NA-bd_OB-fold"/>
</dbReference>
<keyword evidence="5" id="KW-0238">DNA-binding</keyword>
<protein>
    <recommendedName>
        <fullName evidence="3">DNA-Binding protein G5P</fullName>
    </recommendedName>
    <alternativeName>
        <fullName evidence="7">Single-stranded DNA-binding protein</fullName>
    </alternativeName>
</protein>
<dbReference type="SUPFAM" id="SSF50249">
    <property type="entry name" value="Nucleic acid-binding proteins"/>
    <property type="match status" value="1"/>
</dbReference>
<evidence type="ECO:0000256" key="3">
    <source>
        <dbReference type="ARBA" id="ARBA00018027"/>
    </source>
</evidence>
<dbReference type="GO" id="GO:0003697">
    <property type="term" value="F:single-stranded DNA binding"/>
    <property type="evidence" value="ECO:0007669"/>
    <property type="project" value="InterPro"/>
</dbReference>
<dbReference type="EMBL" id="PP511699">
    <property type="protein sequence ID" value="XCD06670.1"/>
    <property type="molecule type" value="Genomic_DNA"/>
</dbReference>
<dbReference type="Pfam" id="PF02303">
    <property type="entry name" value="Phage_DNA_bind"/>
    <property type="match status" value="1"/>
</dbReference>
<organism evidence="8">
    <name type="scientific">Dulem virus 57</name>
    <dbReference type="NCBI Taxonomy" id="3145768"/>
    <lineage>
        <taxon>Viruses</taxon>
        <taxon>Monodnaviria</taxon>
        <taxon>Loebvirae</taxon>
        <taxon>Hofneiviricota</taxon>
        <taxon>Faserviricetes</taxon>
        <taxon>Tubulavirales</taxon>
        <taxon>Inoviridae</taxon>
        <taxon>Inovirus</taxon>
    </lineage>
</organism>
<proteinExistence type="inferred from homology"/>
<comment type="subunit">
    <text evidence="2">Homodimer.</text>
</comment>
<dbReference type="Gene3D" id="2.40.50.140">
    <property type="entry name" value="Nucleic acid-binding proteins"/>
    <property type="match status" value="1"/>
</dbReference>
<evidence type="ECO:0000256" key="7">
    <source>
        <dbReference type="ARBA" id="ARBA00030596"/>
    </source>
</evidence>
<evidence type="ECO:0000256" key="5">
    <source>
        <dbReference type="ARBA" id="ARBA00023125"/>
    </source>
</evidence>
<comment type="function">
    <text evidence="6">Binds to DNA in a highly cooperative manner without pronounced sequence specificity. During synthesis of the single-stranded (progeny) viral DNA, prevents the conversion into the double-stranded replicative form. G5P is displaced by the capsid protein G8P during phage assembly on the inner bacterial membrane.</text>
</comment>
<comment type="similarity">
    <text evidence="1">Belongs to the inovirus G5P protein family.</text>
</comment>
<evidence type="ECO:0000256" key="1">
    <source>
        <dbReference type="ARBA" id="ARBA00005880"/>
    </source>
</evidence>
<name>A0AAU8B508_9VIRU</name>
<evidence type="ECO:0000313" key="8">
    <source>
        <dbReference type="EMBL" id="XCD06670.1"/>
    </source>
</evidence>
<reference evidence="8" key="1">
    <citation type="submission" date="2024-03" db="EMBL/GenBank/DDBJ databases">
        <title>Diverse circular DNA viruses in blood, oral, and fecal samples of captive lemurs.</title>
        <authorList>
            <person name="Paietta E.N."/>
            <person name="Kraberger S."/>
            <person name="Lund M.C."/>
            <person name="Custer J.M."/>
            <person name="Vargas K.M."/>
            <person name="Ehmke E.E."/>
            <person name="Yoder A.D."/>
            <person name="Varsani A."/>
        </authorList>
    </citation>
    <scope>NUCLEOTIDE SEQUENCE</scope>
    <source>
        <strain evidence="8">Duke_25SS_43</strain>
    </source>
</reference>
<dbReference type="GO" id="GO:0006260">
    <property type="term" value="P:DNA replication"/>
    <property type="evidence" value="ECO:0007669"/>
    <property type="project" value="UniProtKB-KW"/>
</dbReference>
<evidence type="ECO:0000256" key="4">
    <source>
        <dbReference type="ARBA" id="ARBA00022705"/>
    </source>
</evidence>
<sequence length="103" mass="11716">MKNISVNVKEAYLLTVEIFETSRVKERSGVSEKTGKPWNIRTQEAYVNLGGMYPTSFNVRLEEGQPKYPAGRYLVHPGSFKVSEYGDLKVDNVVLVSFEEIKQ</sequence>
<accession>A0AAU8B508</accession>
<evidence type="ECO:0000256" key="6">
    <source>
        <dbReference type="ARBA" id="ARBA00025116"/>
    </source>
</evidence>
<evidence type="ECO:0000256" key="2">
    <source>
        <dbReference type="ARBA" id="ARBA00011738"/>
    </source>
</evidence>